<dbReference type="EMBL" id="NMWU01000035">
    <property type="protein sequence ID" value="PLS30315.1"/>
    <property type="molecule type" value="Genomic_DNA"/>
</dbReference>
<dbReference type="GO" id="GO:0004175">
    <property type="term" value="F:endopeptidase activity"/>
    <property type="evidence" value="ECO:0007669"/>
    <property type="project" value="UniProtKB-ARBA"/>
</dbReference>
<feature type="transmembrane region" description="Helical" evidence="1">
    <location>
        <begin position="234"/>
        <end position="254"/>
    </location>
</feature>
<feature type="transmembrane region" description="Helical" evidence="1">
    <location>
        <begin position="266"/>
        <end position="286"/>
    </location>
</feature>
<evidence type="ECO:0000259" key="2">
    <source>
        <dbReference type="Pfam" id="PF02517"/>
    </source>
</evidence>
<feature type="transmembrane region" description="Helical" evidence="1">
    <location>
        <begin position="176"/>
        <end position="196"/>
    </location>
</feature>
<accession>A0A2N5J7Z5</accession>
<proteinExistence type="predicted"/>
<reference evidence="3 4" key="1">
    <citation type="submission" date="2017-07" db="EMBL/GenBank/DDBJ databases">
        <title>Bifidobacterium novel species.</title>
        <authorList>
            <person name="Lugli G.A."/>
            <person name="Milani C."/>
            <person name="Duranti S."/>
            <person name="Mangifesta M."/>
        </authorList>
    </citation>
    <scope>NUCLEOTIDE SEQUENCE [LARGE SCALE GENOMIC DNA]</scope>
    <source>
        <strain evidence="4">Uis1B</strain>
    </source>
</reference>
<keyword evidence="1" id="KW-0472">Membrane</keyword>
<evidence type="ECO:0000313" key="3">
    <source>
        <dbReference type="EMBL" id="PLS30315.1"/>
    </source>
</evidence>
<name>A0A2N5J7Z5_9BIFI</name>
<feature type="transmembrane region" description="Helical" evidence="1">
    <location>
        <begin position="56"/>
        <end position="84"/>
    </location>
</feature>
<keyword evidence="1" id="KW-1133">Transmembrane helix</keyword>
<keyword evidence="4" id="KW-1185">Reference proteome</keyword>
<feature type="transmembrane region" description="Helical" evidence="1">
    <location>
        <begin position="208"/>
        <end position="228"/>
    </location>
</feature>
<evidence type="ECO:0000256" key="1">
    <source>
        <dbReference type="SAM" id="Phobius"/>
    </source>
</evidence>
<dbReference type="AlphaFoldDB" id="A0A2N5J7Z5"/>
<keyword evidence="3" id="KW-0645">Protease</keyword>
<keyword evidence="1" id="KW-0812">Transmembrane</keyword>
<dbReference type="GO" id="GO:0006508">
    <property type="term" value="P:proteolysis"/>
    <property type="evidence" value="ECO:0007669"/>
    <property type="project" value="UniProtKB-KW"/>
</dbReference>
<evidence type="ECO:0000313" key="4">
    <source>
        <dbReference type="Proteomes" id="UP000235050"/>
    </source>
</evidence>
<keyword evidence="3" id="KW-0378">Hydrolase</keyword>
<dbReference type="PANTHER" id="PTHR39430">
    <property type="entry name" value="MEMBRANE-ASSOCIATED PROTEASE-RELATED"/>
    <property type="match status" value="1"/>
</dbReference>
<feature type="transmembrane region" description="Helical" evidence="1">
    <location>
        <begin position="104"/>
        <end position="126"/>
    </location>
</feature>
<dbReference type="Pfam" id="PF02517">
    <property type="entry name" value="Rce1-like"/>
    <property type="match status" value="1"/>
</dbReference>
<gene>
    <name evidence="3" type="ORF">Uis1B_1802</name>
</gene>
<sequence>MIDPQPSVREHRMRTMHARLLGAVPRVRADDLMTEDHPIRRFDAPRRLRFNPWLRAAAFLGTMVVATFLIGGVLLLAFAMFTSGGGGLDSLTSIKTSDQSSPEALISLFGEIAGAIVAYLVVVIAMEGRRTPVELSPSRAFDLVRGAVVAFVCIAVCIGIIALFGGYRIVSFNAAYSPWADLIMLGLTAGVVEEITMRGILLRLLEEAIGSWGAVVVSALVFGLLHVSNPDGTLWGGIAITIEAGLLFGAIYLATRSLWWCIGFHFMWNVAEGPIFGSIVSGRGGVQQSWLIAQWQGPELLTGGSFGLEASIVPVVLLGALAIAVLVHLQRLGRMIEPVWIQCRRLASNLDPAGNAAASQDDAIQK</sequence>
<feature type="transmembrane region" description="Helical" evidence="1">
    <location>
        <begin position="306"/>
        <end position="327"/>
    </location>
</feature>
<dbReference type="InterPro" id="IPR003675">
    <property type="entry name" value="Rce1/LyrA-like_dom"/>
</dbReference>
<feature type="domain" description="CAAX prenyl protease 2/Lysostaphin resistance protein A-like" evidence="2">
    <location>
        <begin position="178"/>
        <end position="270"/>
    </location>
</feature>
<organism evidence="3 4">
    <name type="scientific">Bifidobacterium margollesii</name>
    <dbReference type="NCBI Taxonomy" id="2020964"/>
    <lineage>
        <taxon>Bacteria</taxon>
        <taxon>Bacillati</taxon>
        <taxon>Actinomycetota</taxon>
        <taxon>Actinomycetes</taxon>
        <taxon>Bifidobacteriales</taxon>
        <taxon>Bifidobacteriaceae</taxon>
        <taxon>Bifidobacterium</taxon>
    </lineage>
</organism>
<dbReference type="PANTHER" id="PTHR39430:SF1">
    <property type="entry name" value="PROTEASE"/>
    <property type="match status" value="1"/>
</dbReference>
<dbReference type="GO" id="GO:0080120">
    <property type="term" value="P:CAAX-box protein maturation"/>
    <property type="evidence" value="ECO:0007669"/>
    <property type="project" value="UniProtKB-ARBA"/>
</dbReference>
<protein>
    <submittedName>
        <fullName evidence="3">CAAX protease self-immunity</fullName>
    </submittedName>
</protein>
<comment type="caution">
    <text evidence="3">The sequence shown here is derived from an EMBL/GenBank/DDBJ whole genome shotgun (WGS) entry which is preliminary data.</text>
</comment>
<dbReference type="Proteomes" id="UP000235050">
    <property type="component" value="Unassembled WGS sequence"/>
</dbReference>
<feature type="transmembrane region" description="Helical" evidence="1">
    <location>
        <begin position="147"/>
        <end position="170"/>
    </location>
</feature>
<dbReference type="RefSeq" id="WP_165782828.1">
    <property type="nucleotide sequence ID" value="NZ_NMWU01000035.1"/>
</dbReference>